<sequence length="2653" mass="295750">MLPSLLFASQRHSFNALSLRNMQAFSLPISSQSPQVGTILILTAIELGIDIPITVNTIYEADIDILNLPVDQIAEQTSVSFRRLYTSLLSIQRQNVVKFIVRPTLRSLRLSTSSHVSSSQRTILHYICHGLDSQSTVGSILLYDDGPDTATIRQKKIQLVSIDDVLRIVGDHALLVLDCNYAGSIINTIRKLDILDNDNILVIGATSSNERLPLWLSSLNCYPADVFTQCLLNPVKMYIFSYIRKIYMFTSSPCTYEQCESVYTYLQESGKRDFLNNINKILKLLCEAIAWSSLPRDTFNMIYRQDKCVSTLYTGFILAQRIMKDLRITAQSLPSLPDTTAHRFWDVFDTIFNANLSSVYTSNAKLMNLGVLTFYFEQQTVKDAKKRSLARQDSQASSVLTIKSLEKYRAQISAKLGVNESLDQSSVASTKLNLRGHSKTSSISSTANQSFIKKRAMDPTSNLMVSFLQDQLRTFELWLLDAHPSTEIPDVLPFVIISIKIQQLRSKALDLIVHFIDMGPWCLRATLELRLLQIVLHGVHTFQECESDQFRCILIVCKIVTANYSTIPLIINIAKRRSGSGVAANKGNIEDVLCNLLLQSTTSTDMRILCLIILTCLTTDQAVLEARLRHTSAVTTSLSTRETPSAESRSKVPLHTGLNSNVTAVCKASSATLTNGFGFYMPQNTQGDDPRIISECCTIMRESLMQKNMLEALAILVHSASEHIKLWSLLLLSELMHNLTTTVTDTRKLRSNRLSSPSLHTYTKTIPTSNSMVIATSSSNLLSSSTKLFSLTFVPDQVEEAVEPLLTADELISSAHDNFKQPESVVAYGSNYGKIRDIYGILMKLFEPSMTAEIRAAAISVVTSSLPVVDLISIIACHRVVDVFYPGDSESETWNESFLAGSDKSINLNPPDIILNISKLCIYDVSPLVRHEALCCIARVIPLYFQSFLALATSDLIVAYDMYSNAYVKIFNGFQTHQVNPIIHTTYSTLKQAMYDPVSIISIRARHLFDGVSSLALCLLLQTTPMTNDFFHINCKDYLEKRFSANRLSTEAEILNAVREVFNDRSMQRVRLIIQKLSLVRNLSEKQIKHILAAALRSSSACYNHLESSPLTSVKINGVCIDTAAITLKTTEAQGLSMSQFSKNPGTSQSAKSYPAGTTESAETSENSFVTTSIKQRKAFNFDSNSDQSDISISDINNTLVATEPESKDTSDVTECNMHELEFFKEKFLLLQQLDAVWLELAIRICMPQIVASIYNCASVILTLSRNSIRFPSICFNIEAAASVAAQKVHRSMKMCPVHSLLSINDRGASYYRMHDACCPCGRSALASLPFFLRDYVISPSSTKCLDFNPQVSLSLLSLDKVKDLAGSPRLSIGQCSSSSRSEMISSTSIHYQHSVSVMLDPLQFNSMNMEERIIRKERIFNSTENISSPAAISQEKDAVQSPWPSLFDLEVRKLSEFDHARLRSYFHFVLTYLKSCSKRKTTLKPEAPETQSTPQLETMLVTEVLPPGVPPREYSVLHASIHGVSFSSYMPSICEGYLCAVKTNRSDIRRLSPSTPVVFTGSGLGPTVSREQEHLNTLSSDKSNVFSLMSQRRKNTSYLGNDIASFSKIQTLRDHDLLKSEKYSSWDNKKGNLFVRPIQLFEELAKSTGKADFNDLQHQVDKFERMHVIDHYCHFCRNAAMASPLLTYCMDAMRIWSRSNLQFPTSSSRFTITRFTITRDVNPLGVRIMQDNEKVNRADRSSTSTSPAKRNIKELKSKSSGSPLKTASTSATLPSHDFVRFKLQTAASPFPYLESLAYCEISQAYFGDELIVPMEEIYFGYLVPYVCSLALHALFFDFSNYLMISLNSIEQSPILRYTQQNRTSLFTTDNNSSLIWTRNNFLMEMHNRITATINDIDYDRLSESLSKVRFLKLSDNQIGMKSALLSQKSISSNIQPLTINSDGSFQILPKSSPNSQSNAQELKPGEGADNTIIKLATESVPEGLFVMEMLPKVDSAHSIGSETIPMISLRQINAPSQATSRTSFPDAESNNSCTAMTEVDLLRQLHTMYPEQRDHLSSRFAPVKKAREVRDVLKRRVGDNGAFYFAEYKSSGGARCSEKSALLLKKVNSISHCTGAIKSAVFHRNETILLTNNGSTCCVWNTTTGELLNKLPLDLILDVQPTSWPGGGIISGHLHTPMLAFPQGPQAYNMMNWATDNCTALEPIILANMLEADAASLECPHCCILNTSRSLDYSVLKSFSSQLLKILYKQGSASARDFDPKLLRKLFPDMDDDEEAVPLENKTSAYSKMTELIREQRSPYSMENRSAWLGDIVLLNQHTPHSVVAIAAADCTVRILTNYHDTSLCRHTSAFNVGTPSSEPLYSSTRLQKCPYAIAEFYRHKFNADMSSPDIVLNHHKKQYIIARSKICNALFHEKKKPDEPGSARRVGEWTYTPVLPNNIPILRGHSDLLEMHTTAPHIVTAIRGGTEVSYIDLMHESKYLTLRPAHLVDNVVPLCSGILSCGVLTYGSKEYSIFDARSNNSVMTGKVPEVINGGALYDNTLFLSTASGRLLSKDTATDTVLKQYSIPSSRTVNFHNTGLFSCVEDTPLSPGNTESANILTYNITFGHVSGVCLGEMSYKAPIQTEPQCIAFHPRAPLIAIPELSRISLWSL</sequence>
<dbReference type="PRINTS" id="PR01547">
    <property type="entry name" value="YEAST176DUF"/>
</dbReference>
<dbReference type="PANTHER" id="PTHR12848">
    <property type="entry name" value="REGULATORY-ASSOCIATED PROTEIN OF MTOR"/>
    <property type="match status" value="1"/>
</dbReference>
<evidence type="ECO:0000313" key="2">
    <source>
        <dbReference type="EMBL" id="KAE8305057.1"/>
    </source>
</evidence>
<dbReference type="SUPFAM" id="SSF48371">
    <property type="entry name" value="ARM repeat"/>
    <property type="match status" value="1"/>
</dbReference>
<dbReference type="InterPro" id="IPR004083">
    <property type="entry name" value="Raptor"/>
</dbReference>
<evidence type="ECO:0000256" key="1">
    <source>
        <dbReference type="SAM" id="MobiDB-lite"/>
    </source>
</evidence>
<dbReference type="PANTHER" id="PTHR12848:SF16">
    <property type="entry name" value="REGULATORY-ASSOCIATED PROTEIN OF MTOR"/>
    <property type="match status" value="1"/>
</dbReference>
<dbReference type="GO" id="GO:0030674">
    <property type="term" value="F:protein-macromolecule adaptor activity"/>
    <property type="evidence" value="ECO:0000318"/>
    <property type="project" value="GO_Central"/>
</dbReference>
<dbReference type="STRING" id="184922.A8B621"/>
<dbReference type="EMBL" id="AACB03000001">
    <property type="protein sequence ID" value="KAE8305057.1"/>
    <property type="molecule type" value="Genomic_DNA"/>
</dbReference>
<dbReference type="HOGENOM" id="CLU_227587_0_0_1"/>
<dbReference type="GO" id="GO:0031929">
    <property type="term" value="P:TOR signaling"/>
    <property type="evidence" value="ECO:0000318"/>
    <property type="project" value="GO_Central"/>
</dbReference>
<proteinExistence type="predicted"/>
<dbReference type="Proteomes" id="UP000001548">
    <property type="component" value="Unassembled WGS sequence"/>
</dbReference>
<dbReference type="Pfam" id="PF14538">
    <property type="entry name" value="Raptor_N"/>
    <property type="match status" value="1"/>
</dbReference>
<dbReference type="GeneID" id="5702284"/>
<dbReference type="GO" id="GO:0009267">
    <property type="term" value="P:cellular response to starvation"/>
    <property type="evidence" value="ECO:0000318"/>
    <property type="project" value="GO_Central"/>
</dbReference>
<dbReference type="OMA" id="WLELAIR"/>
<feature type="region of interest" description="Disordered" evidence="1">
    <location>
        <begin position="1733"/>
        <end position="1771"/>
    </location>
</feature>
<protein>
    <submittedName>
        <fullName evidence="2">Uncharacterized protein</fullName>
    </submittedName>
</protein>
<dbReference type="GO" id="GO:0010506">
    <property type="term" value="P:regulation of autophagy"/>
    <property type="evidence" value="ECO:0000318"/>
    <property type="project" value="GO_Central"/>
</dbReference>
<keyword evidence="3" id="KW-1185">Reference proteome</keyword>
<evidence type="ECO:0000313" key="3">
    <source>
        <dbReference type="Proteomes" id="UP000001548"/>
    </source>
</evidence>
<feature type="region of interest" description="Disordered" evidence="1">
    <location>
        <begin position="1138"/>
        <end position="1169"/>
    </location>
</feature>
<gene>
    <name evidence="2" type="ORF">GL50803_0016734</name>
</gene>
<accession>A8B621</accession>
<dbReference type="GO" id="GO:0031931">
    <property type="term" value="C:TORC1 complex"/>
    <property type="evidence" value="ECO:0000318"/>
    <property type="project" value="GO_Central"/>
</dbReference>
<dbReference type="GO" id="GO:0071230">
    <property type="term" value="P:cellular response to amino acid stimulus"/>
    <property type="evidence" value="ECO:0000318"/>
    <property type="project" value="GO_Central"/>
</dbReference>
<feature type="compositionally biased region" description="Polar residues" evidence="1">
    <location>
        <begin position="1950"/>
        <end position="1961"/>
    </location>
</feature>
<dbReference type="VEuPathDB" id="GiardiaDB:GL50803_16734"/>
<dbReference type="GO" id="GO:0030307">
    <property type="term" value="P:positive regulation of cell growth"/>
    <property type="evidence" value="ECO:0000318"/>
    <property type="project" value="GO_Central"/>
</dbReference>
<dbReference type="SMART" id="SM01302">
    <property type="entry name" value="Raptor_N"/>
    <property type="match status" value="1"/>
</dbReference>
<comment type="caution">
    <text evidence="2">The sequence shown here is derived from an EMBL/GenBank/DDBJ whole genome shotgun (WGS) entry which is preliminary data.</text>
</comment>
<dbReference type="GO" id="GO:0005737">
    <property type="term" value="C:cytoplasm"/>
    <property type="evidence" value="ECO:0000318"/>
    <property type="project" value="GO_Central"/>
</dbReference>
<reference evidence="2 3" key="1">
    <citation type="journal article" date="2007" name="Science">
        <title>Genomic minimalism in the early diverging intestinal parasite Giardia lamblia.</title>
        <authorList>
            <person name="Morrison H.G."/>
            <person name="McArthur A.G."/>
            <person name="Gillin F.D."/>
            <person name="Aley S.B."/>
            <person name="Adam R.D."/>
            <person name="Olsen G.J."/>
            <person name="Best A.A."/>
            <person name="Cande W.Z."/>
            <person name="Chen F."/>
            <person name="Cipriano M.J."/>
            <person name="Davids B.J."/>
            <person name="Dawson S.C."/>
            <person name="Elmendorf H.G."/>
            <person name="Hehl A.B."/>
            <person name="Holder M.E."/>
            <person name="Huse S.M."/>
            <person name="Kim U.U."/>
            <person name="Lasek-Nesselquist E."/>
            <person name="Manning G."/>
            <person name="Nigam A."/>
            <person name="Nixon J.E."/>
            <person name="Palm D."/>
            <person name="Passamaneck N.E."/>
            <person name="Prabhu A."/>
            <person name="Reich C.I."/>
            <person name="Reiner D.S."/>
            <person name="Samuelson J."/>
            <person name="Svard S.G."/>
            <person name="Sogin M.L."/>
        </authorList>
    </citation>
    <scope>NUCLEOTIDE SEQUENCE [LARGE SCALE GENOMIC DNA]</scope>
    <source>
        <strain evidence="2 3">WB C6</strain>
    </source>
</reference>
<dbReference type="KEGG" id="gla:GL50803_0016734"/>
<feature type="region of interest" description="Disordered" evidence="1">
    <location>
        <begin position="1950"/>
        <end position="1970"/>
    </location>
</feature>
<dbReference type="RefSeq" id="XP_001709361.1">
    <property type="nucleotide sequence ID" value="XM_001709309.1"/>
</dbReference>
<organism evidence="2 3">
    <name type="scientific">Giardia intestinalis (strain ATCC 50803 / WB clone C6)</name>
    <name type="common">Giardia lamblia</name>
    <dbReference type="NCBI Taxonomy" id="184922"/>
    <lineage>
        <taxon>Eukaryota</taxon>
        <taxon>Metamonada</taxon>
        <taxon>Diplomonadida</taxon>
        <taxon>Hexamitidae</taxon>
        <taxon>Giardiinae</taxon>
        <taxon>Giardia</taxon>
    </lineage>
</organism>
<name>A8B621_GIAIC</name>
<feature type="compositionally biased region" description="Polar residues" evidence="1">
    <location>
        <begin position="1759"/>
        <end position="1771"/>
    </location>
</feature>
<dbReference type="InterPro" id="IPR029347">
    <property type="entry name" value="Raptor_N"/>
</dbReference>
<dbReference type="InterPro" id="IPR016024">
    <property type="entry name" value="ARM-type_fold"/>
</dbReference>